<evidence type="ECO:0000256" key="7">
    <source>
        <dbReference type="HAMAP-Rule" id="MF_00902"/>
    </source>
</evidence>
<keyword evidence="4 7" id="KW-1133">Transmembrane helix</keyword>
<feature type="transmembrane region" description="Helical" evidence="7">
    <location>
        <begin position="120"/>
        <end position="141"/>
    </location>
</feature>
<dbReference type="EMBL" id="CP021417">
    <property type="protein sequence ID" value="ARU46146.1"/>
    <property type="molecule type" value="Genomic_DNA"/>
</dbReference>
<feature type="transmembrane region" description="Helical" evidence="7">
    <location>
        <begin position="199"/>
        <end position="226"/>
    </location>
</feature>
<dbReference type="Pfam" id="PF00902">
    <property type="entry name" value="TatC"/>
    <property type="match status" value="1"/>
</dbReference>
<keyword evidence="7" id="KW-0813">Transport</keyword>
<comment type="subcellular location">
    <subcellularLocation>
        <location evidence="7">Cell membrane</location>
        <topology evidence="7">Multi-pass membrane protein</topology>
    </subcellularLocation>
    <subcellularLocation>
        <location evidence="1">Membrane</location>
        <topology evidence="1">Multi-pass membrane protein</topology>
    </subcellularLocation>
</comment>
<keyword evidence="5 7" id="KW-0811">Translocation</keyword>
<gene>
    <name evidence="7 9" type="primary">tatC</name>
    <name evidence="9" type="ORF">CBE74_06220</name>
</gene>
<dbReference type="AlphaFoldDB" id="A0A7Y4LGF4"/>
<dbReference type="Proteomes" id="UP000195652">
    <property type="component" value="Chromosome"/>
</dbReference>
<dbReference type="GO" id="GO:0033281">
    <property type="term" value="C:TAT protein transport complex"/>
    <property type="evidence" value="ECO:0007669"/>
    <property type="project" value="UniProtKB-UniRule"/>
</dbReference>
<evidence type="ECO:0000256" key="1">
    <source>
        <dbReference type="ARBA" id="ARBA00004141"/>
    </source>
</evidence>
<proteinExistence type="inferred from homology"/>
<keyword evidence="3 7" id="KW-0653">Protein transport</keyword>
<feature type="transmembrane region" description="Helical" evidence="7">
    <location>
        <begin position="46"/>
        <end position="64"/>
    </location>
</feature>
<dbReference type="PROSITE" id="PS01218">
    <property type="entry name" value="TATC"/>
    <property type="match status" value="1"/>
</dbReference>
<protein>
    <recommendedName>
        <fullName evidence="7">Sec-independent protein translocase protein TatC</fullName>
    </recommendedName>
</protein>
<accession>A0A7Y4LGF4</accession>
<feature type="region of interest" description="Disordered" evidence="8">
    <location>
        <begin position="305"/>
        <end position="362"/>
    </location>
</feature>
<reference evidence="9 10" key="4">
    <citation type="journal article" date="2020" name="PLoS ONE">
        <title>Taxonomic classification of strain PO100/5 shows a broader geographic distribution and genetic markers of the recently described Corynebacterium silvaticum.</title>
        <authorList>
            <person name="Viana M.V.C."/>
            <person name="Profeta R."/>
            <person name="da Silva A.L."/>
            <person name="Hurtado R."/>
            <person name="Cerqueira J.C."/>
            <person name="Ribeiro B.F.S."/>
            <person name="Almeida M.O."/>
            <person name="Morais-Rodrigues F."/>
            <person name="Soares S.C."/>
            <person name="Oliveira M."/>
            <person name="Tavares L."/>
            <person name="Figueiredo H."/>
            <person name="Wattam A.R."/>
            <person name="Barh D."/>
            <person name="Ghosh P."/>
            <person name="Silva A."/>
            <person name="Azevedo V."/>
        </authorList>
    </citation>
    <scope>NUCLEOTIDE SEQUENCE [LARGE SCALE GENOMIC DNA]</scope>
    <source>
        <strain evidence="9 10">PO100/5</strain>
    </source>
</reference>
<feature type="transmembrane region" description="Helical" evidence="7">
    <location>
        <begin position="261"/>
        <end position="281"/>
    </location>
</feature>
<evidence type="ECO:0000256" key="3">
    <source>
        <dbReference type="ARBA" id="ARBA00022927"/>
    </source>
</evidence>
<dbReference type="PANTHER" id="PTHR30371">
    <property type="entry name" value="SEC-INDEPENDENT PROTEIN TRANSLOCASE PROTEIN TATC"/>
    <property type="match status" value="1"/>
</dbReference>
<evidence type="ECO:0000256" key="4">
    <source>
        <dbReference type="ARBA" id="ARBA00022989"/>
    </source>
</evidence>
<dbReference type="NCBIfam" id="TIGR00945">
    <property type="entry name" value="tatC"/>
    <property type="match status" value="1"/>
</dbReference>
<dbReference type="InterPro" id="IPR019820">
    <property type="entry name" value="Sec-indep_translocase_CS"/>
</dbReference>
<dbReference type="HAMAP" id="MF_00902">
    <property type="entry name" value="TatC"/>
    <property type="match status" value="1"/>
</dbReference>
<keyword evidence="7" id="KW-1003">Cell membrane</keyword>
<evidence type="ECO:0000256" key="2">
    <source>
        <dbReference type="ARBA" id="ARBA00022692"/>
    </source>
</evidence>
<reference evidence="9 10" key="2">
    <citation type="journal article" date="2020" name="Antonie Van Leeuwenhoek">
        <title>Phylogenomic characterisation of a novel corynebacterial species pathogenic to animals.</title>
        <authorList>
            <person name="Moller J."/>
            <person name="Musella L."/>
            <person name="Melnikov V."/>
            <person name="Geissdorfer W."/>
            <person name="Burkovski A."/>
            <person name="Sangal V."/>
        </authorList>
    </citation>
    <scope>NUCLEOTIDE SEQUENCE [LARGE SCALE GENOMIC DNA]</scope>
    <source>
        <strain evidence="9 10">PO100/5</strain>
    </source>
</reference>
<evidence type="ECO:0000256" key="5">
    <source>
        <dbReference type="ARBA" id="ARBA00023010"/>
    </source>
</evidence>
<dbReference type="GO" id="GO:0043953">
    <property type="term" value="P:protein transport by the Tat complex"/>
    <property type="evidence" value="ECO:0007669"/>
    <property type="project" value="UniProtKB-UniRule"/>
</dbReference>
<feature type="compositionally biased region" description="Polar residues" evidence="8">
    <location>
        <begin position="325"/>
        <end position="339"/>
    </location>
</feature>
<feature type="transmembrane region" description="Helical" evidence="7">
    <location>
        <begin position="153"/>
        <end position="175"/>
    </location>
</feature>
<dbReference type="GeneID" id="75007845"/>
<organism evidence="9 10">
    <name type="scientific">Corynebacterium silvaticum</name>
    <dbReference type="NCBI Taxonomy" id="2320431"/>
    <lineage>
        <taxon>Bacteria</taxon>
        <taxon>Bacillati</taxon>
        <taxon>Actinomycetota</taxon>
        <taxon>Actinomycetes</taxon>
        <taxon>Mycobacteriales</taxon>
        <taxon>Corynebacteriaceae</taxon>
        <taxon>Corynebacterium</taxon>
    </lineage>
</organism>
<evidence type="ECO:0000256" key="8">
    <source>
        <dbReference type="SAM" id="MobiDB-lite"/>
    </source>
</evidence>
<name>A0A7Y4LGF4_9CORY</name>
<keyword evidence="10" id="KW-1185">Reference proteome</keyword>
<evidence type="ECO:0000313" key="10">
    <source>
        <dbReference type="Proteomes" id="UP000195652"/>
    </source>
</evidence>
<reference evidence="9 10" key="3">
    <citation type="journal article" date="2020" name="Int. J. Syst. Evol. Microbiol.">
        <title>Corynebacterium silvaticum sp. nov., a unique group of NTTB corynebacteria in wild boar and roe deer.</title>
        <authorList>
            <person name="Dangel A."/>
            <person name="Berger A."/>
            <person name="Rau J."/>
            <person name="Eisenberg T."/>
            <person name="Kampfer P."/>
            <person name="Margos G."/>
            <person name="Contzen M."/>
            <person name="Busse H.J."/>
            <person name="Konrad R."/>
            <person name="Peters M."/>
            <person name="Sting R."/>
            <person name="Sing A."/>
        </authorList>
    </citation>
    <scope>NUCLEOTIDE SEQUENCE [LARGE SCALE GENOMIC DNA]</scope>
    <source>
        <strain evidence="9 10">PO100/5</strain>
    </source>
</reference>
<keyword evidence="6 7" id="KW-0472">Membrane</keyword>
<dbReference type="GO" id="GO:0009977">
    <property type="term" value="F:proton motive force dependent protein transmembrane transporter activity"/>
    <property type="evidence" value="ECO:0007669"/>
    <property type="project" value="TreeGrafter"/>
</dbReference>
<sequence length="362" mass="40099">MSSVEASPQGGVVPRRGFKKVFTRAKKQNHSEMSLVEHLQELRRRVIISVFAVIVTTIIGFIWYQHAVNLYWFSIPSLGDILRGPYCDLPPQKRADLTHDGTCRLIATAPFEMFMLRLKVGALAGLVFASPIWLYQLWAFITPGLMKNERRWTFSFVSIAVLLFIFGAVLAYFVLDYGLEFLLGIGDDVQTAALSGDRYFSFILALLAMFGVSFEVPLIIAMLNIVGVLPYEVIKDKRRIITVVLFIFAAFMTPGQDPFSMLALGVSLTLLVEFAMQFARINDKRRNVSRPSWMDLDDESASPLDLHAGGVDSPNPVTASEPVSAASTVESSGGINAQPITRPAPLKQTKPLDSGTNFDDVL</sequence>
<dbReference type="PRINTS" id="PR01840">
    <property type="entry name" value="TATCFAMILY"/>
</dbReference>
<dbReference type="PANTHER" id="PTHR30371:SF0">
    <property type="entry name" value="SEC-INDEPENDENT PROTEIN TRANSLOCASE PROTEIN TATC, CHLOROPLASTIC-RELATED"/>
    <property type="match status" value="1"/>
</dbReference>
<comment type="subunit">
    <text evidence="7">The Tat system comprises two distinct complexes: a TatABC complex, containing multiple copies of TatA, TatB and TatC subunits, and a separate TatA complex, containing only TatA subunits. Substrates initially bind to the TatABC complex, which probably triggers association of the separate TatA complex to form the active translocon.</text>
</comment>
<keyword evidence="2 7" id="KW-0812">Transmembrane</keyword>
<evidence type="ECO:0000256" key="6">
    <source>
        <dbReference type="ARBA" id="ARBA00023136"/>
    </source>
</evidence>
<dbReference type="KEGG" id="csil:CBE74_06220"/>
<dbReference type="InterPro" id="IPR002033">
    <property type="entry name" value="TatC"/>
</dbReference>
<reference evidence="9 10" key="1">
    <citation type="journal article" date="2014" name="BMC Vet. Res.">
        <title>First report of Corynebacterium pseudotuberculosis from caseous lymphadenitis lesions in Black Alentejano pig (Sus scrofa domesticus).</title>
        <authorList>
            <person name="Oliveira M."/>
            <person name="Barroco C."/>
            <person name="Mottola C."/>
            <person name="Santos R."/>
            <person name="Lemsaddek A."/>
            <person name="Tavares L."/>
            <person name="Semedo-Lemsaddek T."/>
        </authorList>
    </citation>
    <scope>NUCLEOTIDE SEQUENCE [LARGE SCALE GENOMIC DNA]</scope>
    <source>
        <strain evidence="9 10">PO100/5</strain>
    </source>
</reference>
<dbReference type="RefSeq" id="WP_087453962.1">
    <property type="nucleotide sequence ID" value="NZ_CP021417.2"/>
</dbReference>
<comment type="similarity">
    <text evidence="7">Belongs to the TatC family.</text>
</comment>
<evidence type="ECO:0000313" key="9">
    <source>
        <dbReference type="EMBL" id="ARU46146.1"/>
    </source>
</evidence>
<comment type="function">
    <text evidence="7">Part of the twin-arginine translocation (Tat) system that transports large folded proteins containing a characteristic twin-arginine motif in their signal peptide across membranes. Together with TatB, TatC is part of a receptor directly interacting with Tat signal peptides.</text>
</comment>
<feature type="transmembrane region" description="Helical" evidence="7">
    <location>
        <begin position="238"/>
        <end position="255"/>
    </location>
</feature>
<dbReference type="GO" id="GO:0065002">
    <property type="term" value="P:intracellular protein transmembrane transport"/>
    <property type="evidence" value="ECO:0007669"/>
    <property type="project" value="TreeGrafter"/>
</dbReference>